<dbReference type="EMBL" id="VWPJ01000001">
    <property type="protein sequence ID" value="KAA5607245.1"/>
    <property type="molecule type" value="Genomic_DNA"/>
</dbReference>
<evidence type="ECO:0000313" key="3">
    <source>
        <dbReference type="Proteomes" id="UP000324065"/>
    </source>
</evidence>
<proteinExistence type="predicted"/>
<feature type="compositionally biased region" description="Polar residues" evidence="1">
    <location>
        <begin position="1"/>
        <end position="19"/>
    </location>
</feature>
<dbReference type="Proteomes" id="UP000324065">
    <property type="component" value="Unassembled WGS sequence"/>
</dbReference>
<gene>
    <name evidence="2" type="ORF">F1188_00285</name>
</gene>
<reference evidence="2 3" key="1">
    <citation type="submission" date="2019-09" db="EMBL/GenBank/DDBJ databases">
        <title>Genome sequence of Roseospira marina, one of the more divergent members of the non-sulfur purple photosynthetic bacterial family, the Rhodospirillaceae.</title>
        <authorList>
            <person name="Meyer T."/>
            <person name="Kyndt J."/>
        </authorList>
    </citation>
    <scope>NUCLEOTIDE SEQUENCE [LARGE SCALE GENOMIC DNA]</scope>
    <source>
        <strain evidence="2 3">DSM 15113</strain>
    </source>
</reference>
<keyword evidence="3" id="KW-1185">Reference proteome</keyword>
<protein>
    <submittedName>
        <fullName evidence="2">Uncharacterized protein</fullName>
    </submittedName>
</protein>
<sequence length="407" mass="44988">MTATSKARQSTARQGKSPSGQGGGARAQNNAIRAINEQLSGPVLDVYRSLLPDLASRSYDDILASPELVNGCLLIFEKQRSLFDALLKDSDGAPVPSDEAPLWCGRSVNDVRVLVIRTTAKKYFRTHGDHATDVSEHTGKADTRVNTSLLARLFELVASLWHGESAHVSGGKGQKAKRHKRADAFYETIAPHLLYRWQVPLIPYYATLPRSLVTEMGEGLLKLSRPEDLEFLLKIGRDSFNEAQHIAGDLTREMLDTDPRAAVGVSHAGRSEYERLLEGLHQTMGARFWTVFTSPALLDSLENKSTGDIVEMAGHLDRMGPEAVDSLVEFLQRPQIAPFLRTAESNLDTKTFEDIFGIPGQPRLARQFAQKAAQLRPEGDDVAEFEKRLSFVFKAYTTAPQDFAKGL</sequence>
<accession>A0A5M6IHX7</accession>
<feature type="region of interest" description="Disordered" evidence="1">
    <location>
        <begin position="1"/>
        <end position="27"/>
    </location>
</feature>
<evidence type="ECO:0000313" key="2">
    <source>
        <dbReference type="EMBL" id="KAA5607245.1"/>
    </source>
</evidence>
<comment type="caution">
    <text evidence="2">The sequence shown here is derived from an EMBL/GenBank/DDBJ whole genome shotgun (WGS) entry which is preliminary data.</text>
</comment>
<name>A0A5M6IHX7_9PROT</name>
<evidence type="ECO:0000256" key="1">
    <source>
        <dbReference type="SAM" id="MobiDB-lite"/>
    </source>
</evidence>
<dbReference type="OrthoDB" id="7330802at2"/>
<organism evidence="2 3">
    <name type="scientific">Roseospira marina</name>
    <dbReference type="NCBI Taxonomy" id="140057"/>
    <lineage>
        <taxon>Bacteria</taxon>
        <taxon>Pseudomonadati</taxon>
        <taxon>Pseudomonadota</taxon>
        <taxon>Alphaproteobacteria</taxon>
        <taxon>Rhodospirillales</taxon>
        <taxon>Rhodospirillaceae</taxon>
        <taxon>Roseospira</taxon>
    </lineage>
</organism>
<dbReference type="AlphaFoldDB" id="A0A5M6IHX7"/>
<dbReference type="RefSeq" id="WP_150060383.1">
    <property type="nucleotide sequence ID" value="NZ_JACHII010000001.1"/>
</dbReference>